<evidence type="ECO:0000256" key="2">
    <source>
        <dbReference type="ARBA" id="ARBA00008954"/>
    </source>
</evidence>
<dbReference type="Gene3D" id="3.40.640.10">
    <property type="entry name" value="Type I PLP-dependent aspartate aminotransferase-like (Major domain)"/>
    <property type="match status" value="1"/>
</dbReference>
<dbReference type="InterPro" id="IPR002575">
    <property type="entry name" value="Aminoglycoside_PTrfase"/>
</dbReference>
<keyword evidence="5" id="KW-0032">Aminotransferase</keyword>
<dbReference type="AlphaFoldDB" id="A0A1H3W1D3"/>
<feature type="domain" description="Aminoglycoside phosphotransferase" evidence="4">
    <location>
        <begin position="55"/>
        <end position="273"/>
    </location>
</feature>
<dbReference type="InterPro" id="IPR011009">
    <property type="entry name" value="Kinase-like_dom_sf"/>
</dbReference>
<keyword evidence="6" id="KW-1185">Reference proteome</keyword>
<dbReference type="EMBL" id="FNQO01000001">
    <property type="protein sequence ID" value="SDZ80780.1"/>
    <property type="molecule type" value="Genomic_DNA"/>
</dbReference>
<dbReference type="SUPFAM" id="SSF56112">
    <property type="entry name" value="Protein kinase-like (PK-like)"/>
    <property type="match status" value="1"/>
</dbReference>
<dbReference type="PANTHER" id="PTHR45688:SF13">
    <property type="entry name" value="ALANINE--GLYOXYLATE AMINOTRANSFERASE 2-LIKE"/>
    <property type="match status" value="1"/>
</dbReference>
<dbReference type="PANTHER" id="PTHR45688">
    <property type="match status" value="1"/>
</dbReference>
<evidence type="ECO:0000256" key="1">
    <source>
        <dbReference type="ARBA" id="ARBA00001933"/>
    </source>
</evidence>
<dbReference type="InterPro" id="IPR049704">
    <property type="entry name" value="Aminotrans_3_PPA_site"/>
</dbReference>
<dbReference type="Gene3D" id="3.90.1150.10">
    <property type="entry name" value="Aspartate Aminotransferase, domain 1"/>
    <property type="match status" value="1"/>
</dbReference>
<dbReference type="InterPro" id="IPR015422">
    <property type="entry name" value="PyrdxlP-dep_Trfase_small"/>
</dbReference>
<reference evidence="6" key="1">
    <citation type="submission" date="2016-10" db="EMBL/GenBank/DDBJ databases">
        <authorList>
            <person name="Varghese N."/>
            <person name="Submissions S."/>
        </authorList>
    </citation>
    <scope>NUCLEOTIDE SEQUENCE [LARGE SCALE GENOMIC DNA]</scope>
    <source>
        <strain evidence="6">CGMCC 1.10657</strain>
    </source>
</reference>
<dbReference type="Pfam" id="PF00202">
    <property type="entry name" value="Aminotran_3"/>
    <property type="match status" value="1"/>
</dbReference>
<evidence type="ECO:0000259" key="4">
    <source>
        <dbReference type="Pfam" id="PF01636"/>
    </source>
</evidence>
<dbReference type="Pfam" id="PF01636">
    <property type="entry name" value="APH"/>
    <property type="match status" value="1"/>
</dbReference>
<keyword evidence="3" id="KW-0663">Pyridoxal phosphate</keyword>
<dbReference type="InterPro" id="IPR015424">
    <property type="entry name" value="PyrdxlP-dep_Trfase"/>
</dbReference>
<dbReference type="InterPro" id="IPR015421">
    <property type="entry name" value="PyrdxlP-dep_Trfase_major"/>
</dbReference>
<dbReference type="Proteomes" id="UP000198658">
    <property type="component" value="Unassembled WGS sequence"/>
</dbReference>
<dbReference type="PROSITE" id="PS00600">
    <property type="entry name" value="AA_TRANSFER_CLASS_3"/>
    <property type="match status" value="1"/>
</dbReference>
<keyword evidence="5" id="KW-0808">Transferase</keyword>
<sequence>MSKNPPIDRNLPKIELNQVKDLVKDLYGLDGDYRALNSERDLTWLISNESGPLGVVKISNALEPEGVVDLQVKAVEHILEQDPELKVPPIIPTKNGKPYEWVTSYFSGARHMIRMISFMEGRTVEDTPEAYCDEYYFNVGTMLGRVDNALQSFFHPYAGSNEHLWDIGRCLQLRAMLPDLPAGELRDLLTSIIDEAEQSTLGRLKKTRCQIVHQDGHDGNVMVRHDDHTRVAALLDFGDMGHNSILTEIVVAAEAYGDDEQDPIRPLIKVAQGYDTTNPLTEQEVDLLFDTLRLRLAVASIICNYRALHDAEDEMHVADRNYSRMLLKLVEMGRETVTRRLREALRFPVYSPIDTDGPVFADHQDELEERREKYLGKIWHFYDRPLNITRAQGGWMYTADGTAYLDAYNNVPQMGHSHPHIVKAIARQAKALNTNTRYMCDIVADYAERLTKDLPDHLDTCIFVNSGSEANDLAVQIAQSLSGNQGGLVIENAYHGCTELTTRYSPESWQHLPAEQHPEQIERLIEPDTYNGPYAGDPEAAAKYAADADRAIAALAERGYKPASFMVDTAMCAHGLITPPGEYFNLVAEKTRTAGGFVIADEVQPGLGRMGTFWGFMATGMKAENVDFITMGKPVANGHPLGVIILSSKIMKDFLGGTYPLLFSTFGGNTVACAAGMAVLDVIERENLLQKSNEIGDYFRAELRRLAGHHPLIGDVRGRGMLVGLEFVTDRGARTPAVEETEQVIREMLNRRVMIGKGAPGILKLRPSLAWDKEEVDFFIRVLDESLTAIR</sequence>
<accession>A0A1H3W1D3</accession>
<proteinExistence type="inferred from homology"/>
<comment type="similarity">
    <text evidence="2">Belongs to the class-III pyridoxal-phosphate-dependent aminotransferase family.</text>
</comment>
<comment type="cofactor">
    <cofactor evidence="1">
        <name>pyridoxal 5'-phosphate</name>
        <dbReference type="ChEBI" id="CHEBI:597326"/>
    </cofactor>
</comment>
<evidence type="ECO:0000313" key="6">
    <source>
        <dbReference type="Proteomes" id="UP000198658"/>
    </source>
</evidence>
<name>A0A1H3W1D3_9GAMM</name>
<dbReference type="OrthoDB" id="9801052at2"/>
<dbReference type="RefSeq" id="WP_091384728.1">
    <property type="nucleotide sequence ID" value="NZ_FNQO01000001.1"/>
</dbReference>
<dbReference type="SUPFAM" id="SSF53383">
    <property type="entry name" value="PLP-dependent transferases"/>
    <property type="match status" value="1"/>
</dbReference>
<evidence type="ECO:0000313" key="5">
    <source>
        <dbReference type="EMBL" id="SDZ80780.1"/>
    </source>
</evidence>
<organism evidence="5 6">
    <name type="scientific">Microbulbifer marinus</name>
    <dbReference type="NCBI Taxonomy" id="658218"/>
    <lineage>
        <taxon>Bacteria</taxon>
        <taxon>Pseudomonadati</taxon>
        <taxon>Pseudomonadota</taxon>
        <taxon>Gammaproteobacteria</taxon>
        <taxon>Cellvibrionales</taxon>
        <taxon>Microbulbiferaceae</taxon>
        <taxon>Microbulbifer</taxon>
    </lineage>
</organism>
<dbReference type="CDD" id="cd00610">
    <property type="entry name" value="OAT_like"/>
    <property type="match status" value="1"/>
</dbReference>
<protein>
    <submittedName>
        <fullName evidence="5">4-aminobutyrate aminotransferase</fullName>
    </submittedName>
</protein>
<evidence type="ECO:0000256" key="3">
    <source>
        <dbReference type="ARBA" id="ARBA00022898"/>
    </source>
</evidence>
<dbReference type="InterPro" id="IPR005814">
    <property type="entry name" value="Aminotrans_3"/>
</dbReference>
<dbReference type="Gene3D" id="3.90.1200.10">
    <property type="match status" value="1"/>
</dbReference>
<gene>
    <name evidence="5" type="ORF">SAMN05216562_0466</name>
</gene>
<dbReference type="STRING" id="658218.SAMN05216562_0466"/>
<dbReference type="GO" id="GO:0008483">
    <property type="term" value="F:transaminase activity"/>
    <property type="evidence" value="ECO:0007669"/>
    <property type="project" value="UniProtKB-KW"/>
</dbReference>
<dbReference type="GO" id="GO:0030170">
    <property type="term" value="F:pyridoxal phosphate binding"/>
    <property type="evidence" value="ECO:0007669"/>
    <property type="project" value="InterPro"/>
</dbReference>